<dbReference type="Proteomes" id="UP000008311">
    <property type="component" value="Unassembled WGS sequence"/>
</dbReference>
<name>B9T0K1_RICCO</name>
<dbReference type="AlphaFoldDB" id="B9T0K1"/>
<organism evidence="2 3">
    <name type="scientific">Ricinus communis</name>
    <name type="common">Castor bean</name>
    <dbReference type="NCBI Taxonomy" id="3988"/>
    <lineage>
        <taxon>Eukaryota</taxon>
        <taxon>Viridiplantae</taxon>
        <taxon>Streptophyta</taxon>
        <taxon>Embryophyta</taxon>
        <taxon>Tracheophyta</taxon>
        <taxon>Spermatophyta</taxon>
        <taxon>Magnoliopsida</taxon>
        <taxon>eudicotyledons</taxon>
        <taxon>Gunneridae</taxon>
        <taxon>Pentapetalae</taxon>
        <taxon>rosids</taxon>
        <taxon>fabids</taxon>
        <taxon>Malpighiales</taxon>
        <taxon>Euphorbiaceae</taxon>
        <taxon>Acalyphoideae</taxon>
        <taxon>Acalypheae</taxon>
        <taxon>Ricinus</taxon>
    </lineage>
</organism>
<keyword evidence="3" id="KW-1185">Reference proteome</keyword>
<gene>
    <name evidence="2" type="ORF">RCOM_0302180</name>
</gene>
<dbReference type="EMBL" id="EQ974306">
    <property type="protein sequence ID" value="EEF30626.1"/>
    <property type="molecule type" value="Genomic_DNA"/>
</dbReference>
<sequence>MGCRCGEVEEDGSASDGDDVGDGTYLPILIKTHICLNYSVMELVKCTVRKTSLKRIEFQGAHEVHMEEMRLKRMSFKGLVMSFMGIV</sequence>
<feature type="region of interest" description="Disordered" evidence="1">
    <location>
        <begin position="1"/>
        <end position="21"/>
    </location>
</feature>
<protein>
    <submittedName>
        <fullName evidence="2">Uncharacterized protein</fullName>
    </submittedName>
</protein>
<feature type="compositionally biased region" description="Acidic residues" evidence="1">
    <location>
        <begin position="8"/>
        <end position="21"/>
    </location>
</feature>
<reference evidence="3" key="1">
    <citation type="journal article" date="2010" name="Nat. Biotechnol.">
        <title>Draft genome sequence of the oilseed species Ricinus communis.</title>
        <authorList>
            <person name="Chan A.P."/>
            <person name="Crabtree J."/>
            <person name="Zhao Q."/>
            <person name="Lorenzi H."/>
            <person name="Orvis J."/>
            <person name="Puiu D."/>
            <person name="Melake-Berhan A."/>
            <person name="Jones K.M."/>
            <person name="Redman J."/>
            <person name="Chen G."/>
            <person name="Cahoon E.B."/>
            <person name="Gedil M."/>
            <person name="Stanke M."/>
            <person name="Haas B.J."/>
            <person name="Wortman J.R."/>
            <person name="Fraser-Liggett C.M."/>
            <person name="Ravel J."/>
            <person name="Rabinowicz P.D."/>
        </authorList>
    </citation>
    <scope>NUCLEOTIDE SEQUENCE [LARGE SCALE GENOMIC DNA]</scope>
    <source>
        <strain evidence="3">cv. Hale</strain>
    </source>
</reference>
<evidence type="ECO:0000256" key="1">
    <source>
        <dbReference type="SAM" id="MobiDB-lite"/>
    </source>
</evidence>
<proteinExistence type="predicted"/>
<evidence type="ECO:0000313" key="2">
    <source>
        <dbReference type="EMBL" id="EEF30626.1"/>
    </source>
</evidence>
<dbReference type="InParanoid" id="B9T0K1"/>
<evidence type="ECO:0000313" key="3">
    <source>
        <dbReference type="Proteomes" id="UP000008311"/>
    </source>
</evidence>
<accession>B9T0K1</accession>